<dbReference type="InterPro" id="IPR007348">
    <property type="entry name" value="CopC_dom"/>
</dbReference>
<feature type="domain" description="Copper resistance protein D" evidence="12">
    <location>
        <begin position="388"/>
        <end position="464"/>
    </location>
</feature>
<feature type="transmembrane region" description="Helical" evidence="10">
    <location>
        <begin position="176"/>
        <end position="196"/>
    </location>
</feature>
<keyword evidence="7" id="KW-0186">Copper</keyword>
<dbReference type="PANTHER" id="PTHR34820:SF4">
    <property type="entry name" value="INNER MEMBRANE PROTEIN YEBZ"/>
    <property type="match status" value="1"/>
</dbReference>
<evidence type="ECO:0000313" key="14">
    <source>
        <dbReference type="Proteomes" id="UP001596012"/>
    </source>
</evidence>
<evidence type="ECO:0000256" key="4">
    <source>
        <dbReference type="ARBA" id="ARBA00022723"/>
    </source>
</evidence>
<feature type="transmembrane region" description="Helical" evidence="10">
    <location>
        <begin position="320"/>
        <end position="339"/>
    </location>
</feature>
<evidence type="ECO:0000256" key="8">
    <source>
        <dbReference type="ARBA" id="ARBA00023136"/>
    </source>
</evidence>
<keyword evidence="5" id="KW-0732">Signal</keyword>
<feature type="region of interest" description="Disordered" evidence="9">
    <location>
        <begin position="479"/>
        <end position="520"/>
    </location>
</feature>
<evidence type="ECO:0000256" key="9">
    <source>
        <dbReference type="SAM" id="MobiDB-lite"/>
    </source>
</evidence>
<dbReference type="InterPro" id="IPR014755">
    <property type="entry name" value="Cu-Rt/internalin_Ig-like"/>
</dbReference>
<evidence type="ECO:0000256" key="7">
    <source>
        <dbReference type="ARBA" id="ARBA00023008"/>
    </source>
</evidence>
<evidence type="ECO:0000256" key="10">
    <source>
        <dbReference type="SAM" id="Phobius"/>
    </source>
</evidence>
<keyword evidence="6 10" id="KW-1133">Transmembrane helix</keyword>
<feature type="transmembrane region" description="Helical" evidence="10">
    <location>
        <begin position="208"/>
        <end position="226"/>
    </location>
</feature>
<organism evidence="13 14">
    <name type="scientific">Streptomyces xiangluensis</name>
    <dbReference type="NCBI Taxonomy" id="2665720"/>
    <lineage>
        <taxon>Bacteria</taxon>
        <taxon>Bacillati</taxon>
        <taxon>Actinomycetota</taxon>
        <taxon>Actinomycetes</taxon>
        <taxon>Kitasatosporales</taxon>
        <taxon>Streptomycetaceae</taxon>
        <taxon>Streptomyces</taxon>
    </lineage>
</organism>
<dbReference type="InterPro" id="IPR014756">
    <property type="entry name" value="Ig_E-set"/>
</dbReference>
<comment type="subcellular location">
    <subcellularLocation>
        <location evidence="1">Cell membrane</location>
        <topology evidence="1">Multi-pass membrane protein</topology>
    </subcellularLocation>
</comment>
<feature type="transmembrane region" description="Helical" evidence="10">
    <location>
        <begin position="389"/>
        <end position="410"/>
    </location>
</feature>
<keyword evidence="14" id="KW-1185">Reference proteome</keyword>
<keyword evidence="3 10" id="KW-0812">Transmembrane</keyword>
<evidence type="ECO:0000259" key="12">
    <source>
        <dbReference type="Pfam" id="PF05425"/>
    </source>
</evidence>
<feature type="compositionally biased region" description="Low complexity" evidence="9">
    <location>
        <begin position="503"/>
        <end position="512"/>
    </location>
</feature>
<name>A0ABV8Z625_9ACTN</name>
<sequence>MARIRTVRLTLEAALMLVASRRAGKPLTALLLAGAVLAFLLGGAGPASAHATLTGSEPADVSVLKTAPKQVTLTFSEGVSLADGSLRVLSPKNERVDRGAVTRAGGKADTARVMLSGKLPEGTYTVSWRVVSADGHPISGAFTFSIGEPSATSAVAPSAETSADTAASRLYDAFRYVAYGGLALLIGVSMFTLSCWPAGAGLRPLRRLLLTGWTALFASTVVLLLLRGPYETGRGLTAVFDLSLLGRTVTGRGGLALGARLLLLAVAGILAARLATRLLGSSDGMRESSAADAAPPSHASPAPRADAADRPAGERQFGTGVYGAGVLFAVGLALTWAVADHAATGIQVPLAIPVSVLHLLAMAVWLGGLLALAVALFRAPAGTVIPAAAVARFSRLAFTAVVVLVATGVYQSWRQVGSLEALATTEYGRLLNLKVAAVVLVLTAAAFSRQWTAQLGHRPQPPETLPATAPQRARLAQTVGAGAPSGGDTTEDTDADRPPAPADNPAASDSPSESGRHLRGLRRSVAAEAVLGVVVLAITTVLTGTQPSRAAVESAAATAAAQAPKASVAVVPFDVGTPNGHGRAQITFAPGQVGDNTVEAIVYGPDGGPSSVPELRLTLTHRAQRIGPLDAKLVDRGGYWATDRLRLPLPGTWTLRVTVRTSDIDQVTVSKNVTIRPLPT</sequence>
<gene>
    <name evidence="13" type="ORF">ACFPH6_48485</name>
</gene>
<dbReference type="SUPFAM" id="SSF81296">
    <property type="entry name" value="E set domains"/>
    <property type="match status" value="1"/>
</dbReference>
<evidence type="ECO:0000313" key="13">
    <source>
        <dbReference type="EMBL" id="MFC4472232.1"/>
    </source>
</evidence>
<feature type="region of interest" description="Disordered" evidence="9">
    <location>
        <begin position="286"/>
        <end position="311"/>
    </location>
</feature>
<dbReference type="Gene3D" id="2.60.40.1220">
    <property type="match status" value="1"/>
</dbReference>
<proteinExistence type="predicted"/>
<evidence type="ECO:0000256" key="1">
    <source>
        <dbReference type="ARBA" id="ARBA00004651"/>
    </source>
</evidence>
<reference evidence="14" key="1">
    <citation type="journal article" date="2019" name="Int. J. Syst. Evol. Microbiol.">
        <title>The Global Catalogue of Microorganisms (GCM) 10K type strain sequencing project: providing services to taxonomists for standard genome sequencing and annotation.</title>
        <authorList>
            <consortium name="The Broad Institute Genomics Platform"/>
            <consortium name="The Broad Institute Genome Sequencing Center for Infectious Disease"/>
            <person name="Wu L."/>
            <person name="Ma J."/>
        </authorList>
    </citation>
    <scope>NUCLEOTIDE SEQUENCE [LARGE SCALE GENOMIC DNA]</scope>
    <source>
        <strain evidence="14">DT43</strain>
    </source>
</reference>
<dbReference type="Pfam" id="PF04234">
    <property type="entry name" value="CopC"/>
    <property type="match status" value="1"/>
</dbReference>
<evidence type="ECO:0000256" key="2">
    <source>
        <dbReference type="ARBA" id="ARBA00022475"/>
    </source>
</evidence>
<feature type="transmembrane region" description="Helical" evidence="10">
    <location>
        <begin position="255"/>
        <end position="276"/>
    </location>
</feature>
<evidence type="ECO:0000256" key="3">
    <source>
        <dbReference type="ARBA" id="ARBA00022692"/>
    </source>
</evidence>
<dbReference type="Proteomes" id="UP001596012">
    <property type="component" value="Unassembled WGS sequence"/>
</dbReference>
<keyword evidence="8 10" id="KW-0472">Membrane</keyword>
<feature type="domain" description="CopC" evidence="11">
    <location>
        <begin position="50"/>
        <end position="146"/>
    </location>
</feature>
<protein>
    <submittedName>
        <fullName evidence="13">Copper resistance CopC/CopD family protein</fullName>
    </submittedName>
</protein>
<dbReference type="Pfam" id="PF05425">
    <property type="entry name" value="CopD"/>
    <property type="match status" value="1"/>
</dbReference>
<keyword evidence="2" id="KW-1003">Cell membrane</keyword>
<feature type="transmembrane region" description="Helical" evidence="10">
    <location>
        <begin position="351"/>
        <end position="377"/>
    </location>
</feature>
<evidence type="ECO:0000259" key="11">
    <source>
        <dbReference type="Pfam" id="PF04234"/>
    </source>
</evidence>
<dbReference type="EMBL" id="JBHSFG010000111">
    <property type="protein sequence ID" value="MFC4472232.1"/>
    <property type="molecule type" value="Genomic_DNA"/>
</dbReference>
<feature type="compositionally biased region" description="Low complexity" evidence="9">
    <location>
        <begin position="288"/>
        <end position="305"/>
    </location>
</feature>
<dbReference type="RefSeq" id="WP_386355678.1">
    <property type="nucleotide sequence ID" value="NZ_JBHSFG010000111.1"/>
</dbReference>
<accession>A0ABV8Z625</accession>
<evidence type="ECO:0000256" key="6">
    <source>
        <dbReference type="ARBA" id="ARBA00022989"/>
    </source>
</evidence>
<dbReference type="PANTHER" id="PTHR34820">
    <property type="entry name" value="INNER MEMBRANE PROTEIN YEBZ"/>
    <property type="match status" value="1"/>
</dbReference>
<dbReference type="InterPro" id="IPR008457">
    <property type="entry name" value="Cu-R_CopD_dom"/>
</dbReference>
<evidence type="ECO:0000256" key="5">
    <source>
        <dbReference type="ARBA" id="ARBA00022729"/>
    </source>
</evidence>
<comment type="caution">
    <text evidence="13">The sequence shown here is derived from an EMBL/GenBank/DDBJ whole genome shotgun (WGS) entry which is preliminary data.</text>
</comment>
<dbReference type="InterPro" id="IPR032694">
    <property type="entry name" value="CopC/D"/>
</dbReference>
<keyword evidence="4" id="KW-0479">Metal-binding</keyword>